<proteinExistence type="predicted"/>
<gene>
    <name evidence="1" type="ORF">SNE25_02965</name>
</gene>
<sequence length="166" mass="19844">MPSLDALIKLTTAQAFMRTFQSYEFENRWLGFGRMKWSQENNIKWTTKYWNGNAEDKIILFFNTEIWAPDWNWVCDNDMPPDLFIRLYNYPTLKNIKEGLIVAMPKSLYNKNKVLVDDELRKLVNQIPDSTISTSTQSWWPGWRTWNEIGDINNQEIEKIVKRKSR</sequence>
<dbReference type="EMBL" id="CP139558">
    <property type="protein sequence ID" value="WPU94480.1"/>
    <property type="molecule type" value="Genomic_DNA"/>
</dbReference>
<dbReference type="RefSeq" id="WP_321563600.1">
    <property type="nucleotide sequence ID" value="NZ_CP139558.1"/>
</dbReference>
<keyword evidence="2" id="KW-1185">Reference proteome</keyword>
<dbReference type="Proteomes" id="UP001324380">
    <property type="component" value="Chromosome"/>
</dbReference>
<evidence type="ECO:0000313" key="1">
    <source>
        <dbReference type="EMBL" id="WPU94480.1"/>
    </source>
</evidence>
<organism evidence="1 2">
    <name type="scientific">Mucilaginibacter sabulilitoris</name>
    <dbReference type="NCBI Taxonomy" id="1173583"/>
    <lineage>
        <taxon>Bacteria</taxon>
        <taxon>Pseudomonadati</taxon>
        <taxon>Bacteroidota</taxon>
        <taxon>Sphingobacteriia</taxon>
        <taxon>Sphingobacteriales</taxon>
        <taxon>Sphingobacteriaceae</taxon>
        <taxon>Mucilaginibacter</taxon>
    </lineage>
</organism>
<reference evidence="1 2" key="1">
    <citation type="submission" date="2023-11" db="EMBL/GenBank/DDBJ databases">
        <title>Analysis of the Genomes of Mucilaginibacter gossypii cycad 4 and M. sabulilitoris SNA2: microbes with the potential for plant growth promotion.</title>
        <authorList>
            <person name="Hirsch A.M."/>
            <person name="Humm E."/>
            <person name="Rubbi M."/>
            <person name="Del Vecchio G."/>
            <person name="Ha S.M."/>
            <person name="Pellegrini M."/>
            <person name="Gunsalus R.P."/>
        </authorList>
    </citation>
    <scope>NUCLEOTIDE SEQUENCE [LARGE SCALE GENOMIC DNA]</scope>
    <source>
        <strain evidence="1 2">SNA2</strain>
    </source>
</reference>
<evidence type="ECO:0000313" key="2">
    <source>
        <dbReference type="Proteomes" id="UP001324380"/>
    </source>
</evidence>
<accession>A0ABZ0TTI2</accession>
<name>A0ABZ0TTI2_9SPHI</name>
<protein>
    <submittedName>
        <fullName evidence="1">Uncharacterized protein</fullName>
    </submittedName>
</protein>